<proteinExistence type="predicted"/>
<comment type="caution">
    <text evidence="1">The sequence shown here is derived from an EMBL/GenBank/DDBJ whole genome shotgun (WGS) entry which is preliminary data.</text>
</comment>
<keyword evidence="3" id="KW-1185">Reference proteome</keyword>
<dbReference type="EMBL" id="BMDA01000003">
    <property type="protein sequence ID" value="GGH39052.1"/>
    <property type="molecule type" value="Genomic_DNA"/>
</dbReference>
<name>N9R9J4_9GAMM</name>
<dbReference type="GeneID" id="80105036"/>
<dbReference type="Proteomes" id="UP000013200">
    <property type="component" value="Unassembled WGS sequence"/>
</dbReference>
<sequence length="130" mass="15528">MYTAKNLDNFKKYCADTFGISADDECFKIHSTYDFFEKEDTRRLFITWWFFKQAEQKKQLLKREYTTEELIRLENDNNITGLIGFWSGKEPFISWNLVCRCCNNVIKSIETPLDSECPEEFKDYQGDQNV</sequence>
<gene>
    <name evidence="1" type="ORF">F888_03645</name>
    <name evidence="2" type="ORF">GCM10007354_24550</name>
</gene>
<reference evidence="1 3" key="1">
    <citation type="submission" date="2013-02" db="EMBL/GenBank/DDBJ databases">
        <title>The Genome Sequence of Acinetobacter sp. NIPH 3623.</title>
        <authorList>
            <consortium name="The Broad Institute Genome Sequencing Platform"/>
            <consortium name="The Broad Institute Genome Sequencing Center for Infectious Disease"/>
            <person name="Cerqueira G."/>
            <person name="Feldgarden M."/>
            <person name="Courvalin P."/>
            <person name="Perichon B."/>
            <person name="Grillot-Courvalin C."/>
            <person name="Clermont D."/>
            <person name="Rocha E."/>
            <person name="Yoon E.-J."/>
            <person name="Nemec A."/>
            <person name="Walker B."/>
            <person name="Young S.K."/>
            <person name="Zeng Q."/>
            <person name="Gargeya S."/>
            <person name="Fitzgerald M."/>
            <person name="Haas B."/>
            <person name="Abouelleil A."/>
            <person name="Alvarado L."/>
            <person name="Arachchi H.M."/>
            <person name="Berlin A.M."/>
            <person name="Chapman S.B."/>
            <person name="Dewar J."/>
            <person name="Goldberg J."/>
            <person name="Griggs A."/>
            <person name="Gujja S."/>
            <person name="Hansen M."/>
            <person name="Howarth C."/>
            <person name="Imamovic A."/>
            <person name="Larimer J."/>
            <person name="McCowan C."/>
            <person name="Murphy C."/>
            <person name="Neiman D."/>
            <person name="Pearson M."/>
            <person name="Priest M."/>
            <person name="Roberts A."/>
            <person name="Saif S."/>
            <person name="Shea T."/>
            <person name="Sisk P."/>
            <person name="Sykes S."/>
            <person name="Wortman J."/>
            <person name="Nusbaum C."/>
            <person name="Birren B."/>
        </authorList>
    </citation>
    <scope>NUCLEOTIDE SEQUENCE [LARGE SCALE GENOMIC DNA]</scope>
    <source>
        <strain evidence="1 3">NIPH 3623</strain>
    </source>
</reference>
<dbReference type="EMBL" id="APSA01000018">
    <property type="protein sequence ID" value="ENX35812.1"/>
    <property type="molecule type" value="Genomic_DNA"/>
</dbReference>
<evidence type="ECO:0000313" key="1">
    <source>
        <dbReference type="EMBL" id="ENX35812.1"/>
    </source>
</evidence>
<reference evidence="2 4" key="2">
    <citation type="journal article" date="2014" name="Int. J. Syst. Evol. Microbiol.">
        <title>Complete genome sequence of Corynebacterium casei LMG S-19264T (=DSM 44701T), isolated from a smear-ripened cheese.</title>
        <authorList>
            <consortium name="US DOE Joint Genome Institute (JGI-PGF)"/>
            <person name="Walter F."/>
            <person name="Albersmeier A."/>
            <person name="Kalinowski J."/>
            <person name="Ruckert C."/>
        </authorList>
    </citation>
    <scope>NUCLEOTIDE SEQUENCE [LARGE SCALE GENOMIC DNA]</scope>
    <source>
        <strain evidence="2 4">CCM 8635</strain>
    </source>
</reference>
<dbReference type="HOGENOM" id="CLU_1933467_0_0_6"/>
<protein>
    <submittedName>
        <fullName evidence="1">Uncharacterized protein</fullName>
    </submittedName>
</protein>
<organism evidence="1 3">
    <name type="scientific">Acinetobacter courvalinii</name>
    <dbReference type="NCBI Taxonomy" id="280147"/>
    <lineage>
        <taxon>Bacteria</taxon>
        <taxon>Pseudomonadati</taxon>
        <taxon>Pseudomonadota</taxon>
        <taxon>Gammaproteobacteria</taxon>
        <taxon>Moraxellales</taxon>
        <taxon>Moraxellaceae</taxon>
        <taxon>Acinetobacter</taxon>
    </lineage>
</organism>
<evidence type="ECO:0000313" key="3">
    <source>
        <dbReference type="Proteomes" id="UP000013200"/>
    </source>
</evidence>
<dbReference type="STRING" id="1217698.F888_03645"/>
<dbReference type="Proteomes" id="UP000652691">
    <property type="component" value="Unassembled WGS sequence"/>
</dbReference>
<evidence type="ECO:0000313" key="2">
    <source>
        <dbReference type="EMBL" id="GGH39052.1"/>
    </source>
</evidence>
<reference evidence="2" key="3">
    <citation type="submission" date="2024-03" db="EMBL/GenBank/DDBJ databases">
        <authorList>
            <person name="Sun Q."/>
            <person name="Sedlacek I."/>
        </authorList>
    </citation>
    <scope>NUCLEOTIDE SEQUENCE</scope>
    <source>
        <strain evidence="2">CCM 8635</strain>
    </source>
</reference>
<accession>N9R9J4</accession>
<evidence type="ECO:0000313" key="4">
    <source>
        <dbReference type="Proteomes" id="UP000652691"/>
    </source>
</evidence>
<dbReference type="AlphaFoldDB" id="N9R9J4"/>
<dbReference type="RefSeq" id="WP_005289211.1">
    <property type="nucleotide sequence ID" value="NZ_BMDA01000003.1"/>
</dbReference>